<dbReference type="PANTHER" id="PTHR46333:SF2">
    <property type="entry name" value="CYTOKINESIS PROTEIN 3"/>
    <property type="match status" value="1"/>
</dbReference>
<accession>A0A7S1KLG3</accession>
<feature type="domain" description="Transglutaminase-like" evidence="2">
    <location>
        <begin position="240"/>
        <end position="347"/>
    </location>
</feature>
<evidence type="ECO:0008006" key="5">
    <source>
        <dbReference type="Google" id="ProtNLM"/>
    </source>
</evidence>
<evidence type="ECO:0000259" key="3">
    <source>
        <dbReference type="Pfam" id="PF23265"/>
    </source>
</evidence>
<organism evidence="4">
    <name type="scientific">Percolomonas cosmopolitus</name>
    <dbReference type="NCBI Taxonomy" id="63605"/>
    <lineage>
        <taxon>Eukaryota</taxon>
        <taxon>Discoba</taxon>
        <taxon>Heterolobosea</taxon>
        <taxon>Tetramitia</taxon>
        <taxon>Eutetramitia</taxon>
        <taxon>Percolomonadidae</taxon>
        <taxon>Percolomonas</taxon>
    </lineage>
</organism>
<sequence length="751" mass="86178">MSTLTQTDLNILTILTNLQSQLKEQFIPIKRVRGHFKLQTGKEWHEEQNVTLTQYLTSRQEIYAFQRAGQAGEHCMALTEPFLVAHPEYIVKDIDGMPSETDLKVKREALERQNAQKEKEAKERLAQRKRIEQHEREEAKRREEQMRRDREAHERDEKQRLLKLSIQEQQKIEEQKKQIEKSKPQWKDSEERRELVQEDAPKKKHVDALVKHVSPANDSSTKTGTSIATANITSFDSIEDLVQKLTSKTTSKAESARAFFVWVTSNITYDMKGEFRATSPVDILKNRATHSTGYCALFQRMCDIAGISCVTLYGFVRGTAQYLDASTLGHSWNAVRIDDDSWQLVDCVFGAGYVSNTSNGEFVHDTNEYFFFPDPKQFIYSHLPQKDKWQLLEKPITKDEFDANVLITVPGFEAHFTPVSHTKRDIPLSNDNLCQIDFRARKDVHFLIKLQYEDTEEKIEHRTMLLRPTPELVQAHLILPQSGKRYLVKIMCREGSMDGTYLLAAKYVVDVAMNASISLEASGFPTEVLREHHTKCGVEFDSHKYRRIGLEGSNILRMRFKTNGEASLFATVAPVDNDGTLGPKLAQNLTFSQFEDVQKKLIQVNALFPHAGEYEVGIFCKHDSEKGNQYHGGITYRVVVDEAPFAEVTSFPTPLISFVDLNCFVEQPLENPLHLNKTYTVRIRVQHADQEAEKMAFVVNGLWNNFEKVEGTNAGSTWQCELELKDKVEHKCYVKVSNDANFKCILKWNVV</sequence>
<name>A0A7S1KLG3_9EUKA</name>
<dbReference type="Pfam" id="PF23265">
    <property type="entry name" value="Ig-like_KY"/>
    <property type="match status" value="1"/>
</dbReference>
<dbReference type="SUPFAM" id="SSF54001">
    <property type="entry name" value="Cysteine proteinases"/>
    <property type="match status" value="1"/>
</dbReference>
<dbReference type="InterPro" id="IPR052557">
    <property type="entry name" value="CAP/Cytokinesis_protein"/>
</dbReference>
<proteinExistence type="predicted"/>
<feature type="compositionally biased region" description="Basic and acidic residues" evidence="1">
    <location>
        <begin position="170"/>
        <end position="206"/>
    </location>
</feature>
<dbReference type="InterPro" id="IPR002931">
    <property type="entry name" value="Transglutaminase-like"/>
</dbReference>
<dbReference type="GO" id="GO:0005737">
    <property type="term" value="C:cytoplasm"/>
    <property type="evidence" value="ECO:0007669"/>
    <property type="project" value="TreeGrafter"/>
</dbReference>
<evidence type="ECO:0000259" key="2">
    <source>
        <dbReference type="Pfam" id="PF01841"/>
    </source>
</evidence>
<protein>
    <recommendedName>
        <fullName evidence="5">Transglutaminase-like domain-containing protein</fullName>
    </recommendedName>
</protein>
<evidence type="ECO:0000256" key="1">
    <source>
        <dbReference type="SAM" id="MobiDB-lite"/>
    </source>
</evidence>
<gene>
    <name evidence="4" type="ORF">PCOS0759_LOCUS746</name>
</gene>
<dbReference type="PANTHER" id="PTHR46333">
    <property type="entry name" value="CYTOKINESIS PROTEIN 3"/>
    <property type="match status" value="1"/>
</dbReference>
<dbReference type="AlphaFoldDB" id="A0A7S1KLG3"/>
<dbReference type="InterPro" id="IPR038765">
    <property type="entry name" value="Papain-like_cys_pep_sf"/>
</dbReference>
<feature type="domain" description="KY-like immunoglobulin-like" evidence="3">
    <location>
        <begin position="399"/>
        <end position="512"/>
    </location>
</feature>
<reference evidence="4" key="1">
    <citation type="submission" date="2021-01" db="EMBL/GenBank/DDBJ databases">
        <authorList>
            <person name="Corre E."/>
            <person name="Pelletier E."/>
            <person name="Niang G."/>
            <person name="Scheremetjew M."/>
            <person name="Finn R."/>
            <person name="Kale V."/>
            <person name="Holt S."/>
            <person name="Cochrane G."/>
            <person name="Meng A."/>
            <person name="Brown T."/>
            <person name="Cohen L."/>
        </authorList>
    </citation>
    <scope>NUCLEOTIDE SEQUENCE</scope>
    <source>
        <strain evidence="4">WS</strain>
    </source>
</reference>
<dbReference type="Gene3D" id="3.10.620.30">
    <property type="match status" value="1"/>
</dbReference>
<feature type="compositionally biased region" description="Basic and acidic residues" evidence="1">
    <location>
        <begin position="112"/>
        <end position="160"/>
    </location>
</feature>
<feature type="region of interest" description="Disordered" evidence="1">
    <location>
        <begin position="112"/>
        <end position="206"/>
    </location>
</feature>
<dbReference type="EMBL" id="HBGD01000926">
    <property type="protein sequence ID" value="CAD9077514.1"/>
    <property type="molecule type" value="Transcribed_RNA"/>
</dbReference>
<dbReference type="InterPro" id="IPR056564">
    <property type="entry name" value="Ig-like_KY"/>
</dbReference>
<dbReference type="Pfam" id="PF01841">
    <property type="entry name" value="Transglut_core"/>
    <property type="match status" value="1"/>
</dbReference>
<evidence type="ECO:0000313" key="4">
    <source>
        <dbReference type="EMBL" id="CAD9077514.1"/>
    </source>
</evidence>